<dbReference type="PROSITE" id="PS51257">
    <property type="entry name" value="PROKAR_LIPOPROTEIN"/>
    <property type="match status" value="1"/>
</dbReference>
<sequence>MSQVKEFYQKHRNAAALLFLSLLLVFVTACGSNSGNSSGADSNKPIKIGVLVSMSGPFSSGGEGIKKGIELYLKMNGNKINNRNVETVYEDDENNPQVALRKFNKLVDSDHIDVLLGGISTTVVSAISDAVNQNKIPFIIVNAGSNEMSWSKKSDYIYRASFSNYQYGDAAGTLIAQNIAKKAYVLMNDYPAGHEQADAFEKAFKAAGGTDLKMAYPPLGASDFATYITEITNYKPDVVYSAFGGSDGVRFALQYASFGLKGKIPLVSQVADDQITSPEIKNALDNEYAFTSYYSQIDNEANKSFVKAYQEQYNEAPANFMELGYESAQIIGKSIEEAGSTKPEDLIKKLMNVSIASPRGNHVMDPNTHNQVIDFYLLQFKLQGEKVNYDLVKTQKEVKMPEKP</sequence>
<accession>A0ABU5ZDI5</accession>
<organism evidence="5 6">
    <name type="scientific">Ferviditalea candida</name>
    <dbReference type="NCBI Taxonomy" id="3108399"/>
    <lineage>
        <taxon>Bacteria</taxon>
        <taxon>Bacillati</taxon>
        <taxon>Bacillota</taxon>
        <taxon>Bacilli</taxon>
        <taxon>Bacillales</taxon>
        <taxon>Paenibacillaceae</taxon>
        <taxon>Ferviditalea</taxon>
    </lineage>
</organism>
<dbReference type="Gene3D" id="3.40.50.2300">
    <property type="match status" value="2"/>
</dbReference>
<protein>
    <submittedName>
        <fullName evidence="5">ABC transporter substrate-binding protein</fullName>
    </submittedName>
</protein>
<comment type="caution">
    <text evidence="5">The sequence shown here is derived from an EMBL/GenBank/DDBJ whole genome shotgun (WGS) entry which is preliminary data.</text>
</comment>
<feature type="chain" id="PRO_5045176003" evidence="3">
    <location>
        <begin position="30"/>
        <end position="404"/>
    </location>
</feature>
<evidence type="ECO:0000313" key="5">
    <source>
        <dbReference type="EMBL" id="MEB3100565.1"/>
    </source>
</evidence>
<keyword evidence="6" id="KW-1185">Reference proteome</keyword>
<keyword evidence="2 3" id="KW-0732">Signal</keyword>
<reference evidence="5" key="1">
    <citation type="submission" date="2023-12" db="EMBL/GenBank/DDBJ databases">
        <title>Fervidustalea candida gen. nov., sp. nov., a novel member of the family Paenibacillaceae isolated from a geothermal area.</title>
        <authorList>
            <person name="Li W.-J."/>
            <person name="Jiao J.-Y."/>
            <person name="Chen Y."/>
        </authorList>
    </citation>
    <scope>NUCLEOTIDE SEQUENCE</scope>
    <source>
        <strain evidence="5">SYSU GA230002</strain>
    </source>
</reference>
<gene>
    <name evidence="5" type="ORF">VF724_02695</name>
</gene>
<evidence type="ECO:0000256" key="3">
    <source>
        <dbReference type="SAM" id="SignalP"/>
    </source>
</evidence>
<dbReference type="InterPro" id="IPR051010">
    <property type="entry name" value="BCAA_transport"/>
</dbReference>
<evidence type="ECO:0000256" key="1">
    <source>
        <dbReference type="ARBA" id="ARBA00010062"/>
    </source>
</evidence>
<feature type="domain" description="Leucine-binding protein" evidence="4">
    <location>
        <begin position="45"/>
        <end position="381"/>
    </location>
</feature>
<comment type="similarity">
    <text evidence="1">Belongs to the leucine-binding protein family.</text>
</comment>
<dbReference type="PANTHER" id="PTHR30483">
    <property type="entry name" value="LEUCINE-SPECIFIC-BINDING PROTEIN"/>
    <property type="match status" value="1"/>
</dbReference>
<evidence type="ECO:0000256" key="2">
    <source>
        <dbReference type="ARBA" id="ARBA00022729"/>
    </source>
</evidence>
<dbReference type="Pfam" id="PF13458">
    <property type="entry name" value="Peripla_BP_6"/>
    <property type="match status" value="1"/>
</dbReference>
<dbReference type="EMBL" id="JAYJLD010000003">
    <property type="protein sequence ID" value="MEB3100565.1"/>
    <property type="molecule type" value="Genomic_DNA"/>
</dbReference>
<dbReference type="InterPro" id="IPR028081">
    <property type="entry name" value="Leu-bd"/>
</dbReference>
<dbReference type="PANTHER" id="PTHR30483:SF6">
    <property type="entry name" value="PERIPLASMIC BINDING PROTEIN OF ABC TRANSPORTER FOR NATURAL AMINO ACIDS"/>
    <property type="match status" value="1"/>
</dbReference>
<dbReference type="RefSeq" id="WP_371752682.1">
    <property type="nucleotide sequence ID" value="NZ_JAYJLD010000003.1"/>
</dbReference>
<proteinExistence type="inferred from homology"/>
<feature type="signal peptide" evidence="3">
    <location>
        <begin position="1"/>
        <end position="29"/>
    </location>
</feature>
<dbReference type="InterPro" id="IPR028082">
    <property type="entry name" value="Peripla_BP_I"/>
</dbReference>
<evidence type="ECO:0000259" key="4">
    <source>
        <dbReference type="Pfam" id="PF13458"/>
    </source>
</evidence>
<dbReference type="Proteomes" id="UP001310386">
    <property type="component" value="Unassembled WGS sequence"/>
</dbReference>
<evidence type="ECO:0000313" key="6">
    <source>
        <dbReference type="Proteomes" id="UP001310386"/>
    </source>
</evidence>
<name>A0ABU5ZDI5_9BACL</name>
<dbReference type="SUPFAM" id="SSF53822">
    <property type="entry name" value="Periplasmic binding protein-like I"/>
    <property type="match status" value="1"/>
</dbReference>